<dbReference type="AlphaFoldDB" id="A0A6V7W207"/>
<accession>A0A6V7W207</accession>
<gene>
    <name evidence="2" type="ORF">MENT_LOCUS33347</name>
</gene>
<dbReference type="EMBL" id="CAJEWN010000394">
    <property type="protein sequence ID" value="CAD2181216.1"/>
    <property type="molecule type" value="Genomic_DNA"/>
</dbReference>
<evidence type="ECO:0000256" key="1">
    <source>
        <dbReference type="SAM" id="MobiDB-lite"/>
    </source>
</evidence>
<reference evidence="2 3" key="1">
    <citation type="submission" date="2020-08" db="EMBL/GenBank/DDBJ databases">
        <authorList>
            <person name="Koutsovoulos G."/>
            <person name="Danchin GJ E."/>
        </authorList>
    </citation>
    <scope>NUCLEOTIDE SEQUENCE [LARGE SCALE GENOMIC DNA]</scope>
</reference>
<organism evidence="2 3">
    <name type="scientific">Meloidogyne enterolobii</name>
    <name type="common">Root-knot nematode worm</name>
    <name type="synonym">Meloidogyne mayaguensis</name>
    <dbReference type="NCBI Taxonomy" id="390850"/>
    <lineage>
        <taxon>Eukaryota</taxon>
        <taxon>Metazoa</taxon>
        <taxon>Ecdysozoa</taxon>
        <taxon>Nematoda</taxon>
        <taxon>Chromadorea</taxon>
        <taxon>Rhabditida</taxon>
        <taxon>Tylenchina</taxon>
        <taxon>Tylenchomorpha</taxon>
        <taxon>Tylenchoidea</taxon>
        <taxon>Meloidogynidae</taxon>
        <taxon>Meloidogyninae</taxon>
        <taxon>Meloidogyne</taxon>
    </lineage>
</organism>
<evidence type="ECO:0000313" key="3">
    <source>
        <dbReference type="Proteomes" id="UP000580250"/>
    </source>
</evidence>
<sequence>MTVNLSHRLLSNKLVCYLMRNVPLFSSKRLLSFDLTEQQKKTQKQSQAIFKTDDPAKSCRIRH</sequence>
<name>A0A6V7W207_MELEN</name>
<dbReference type="Proteomes" id="UP000580250">
    <property type="component" value="Unassembled WGS sequence"/>
</dbReference>
<protein>
    <submittedName>
        <fullName evidence="2">Uncharacterized protein</fullName>
    </submittedName>
</protein>
<proteinExistence type="predicted"/>
<evidence type="ECO:0000313" key="2">
    <source>
        <dbReference type="EMBL" id="CAD2181216.1"/>
    </source>
</evidence>
<feature type="region of interest" description="Disordered" evidence="1">
    <location>
        <begin position="44"/>
        <end position="63"/>
    </location>
</feature>
<comment type="caution">
    <text evidence="2">The sequence shown here is derived from an EMBL/GenBank/DDBJ whole genome shotgun (WGS) entry which is preliminary data.</text>
</comment>